<dbReference type="Pfam" id="PF01325">
    <property type="entry name" value="Fe_dep_repress"/>
    <property type="match status" value="1"/>
</dbReference>
<dbReference type="InterPro" id="IPR036388">
    <property type="entry name" value="WH-like_DNA-bd_sf"/>
</dbReference>
<proteinExistence type="inferred from homology"/>
<dbReference type="AlphaFoldDB" id="H5SRJ5"/>
<evidence type="ECO:0000256" key="1">
    <source>
        <dbReference type="ARBA" id="ARBA00004496"/>
    </source>
</evidence>
<sequence>MPTPSVEDYLERIYELIQKKGYARVIDIASSLKVQPSSVTKMLQKLDSEQLVKYEKYRGITLTPQGEAIAKSVKNRHRQLEELLKILGVDEATIQKDVEGIEHHLSPRTLECLRDLVSFLHEDPSALQAFHKHRRTRKPAPENSP</sequence>
<name>H5SRJ5_ACEAU</name>
<feature type="domain" description="HTH dtxR-type" evidence="12">
    <location>
        <begin position="1"/>
        <end position="63"/>
    </location>
</feature>
<dbReference type="SUPFAM" id="SSF46785">
    <property type="entry name" value="Winged helix' DNA-binding domain"/>
    <property type="match status" value="1"/>
</dbReference>
<evidence type="ECO:0000256" key="8">
    <source>
        <dbReference type="ARBA" id="ARBA00023159"/>
    </source>
</evidence>
<dbReference type="Gene3D" id="1.10.10.10">
    <property type="entry name" value="Winged helix-like DNA-binding domain superfamily/Winged helix DNA-binding domain"/>
    <property type="match status" value="1"/>
</dbReference>
<keyword evidence="9" id="KW-0804">Transcription</keyword>
<evidence type="ECO:0000256" key="9">
    <source>
        <dbReference type="ARBA" id="ARBA00023163"/>
    </source>
</evidence>
<dbReference type="InterPro" id="IPR022689">
    <property type="entry name" value="Iron_dep_repressor"/>
</dbReference>
<keyword evidence="5" id="KW-0678">Repressor</keyword>
<dbReference type="GO" id="GO:0046914">
    <property type="term" value="F:transition metal ion binding"/>
    <property type="evidence" value="ECO:0007669"/>
    <property type="project" value="InterPro"/>
</dbReference>
<dbReference type="NCBIfam" id="NF003025">
    <property type="entry name" value="PRK03902.1"/>
    <property type="match status" value="1"/>
</dbReference>
<keyword evidence="4" id="KW-0963">Cytoplasm</keyword>
<gene>
    <name evidence="13" type="ORF">HGMM_OP2C260</name>
</gene>
<reference evidence="13" key="1">
    <citation type="journal article" date="2005" name="Environ. Microbiol.">
        <title>Genetic and functional properties of uncultivated thermophilic crenarchaeotes from a subsurface gold mine as revealed by analysis of genome fragments.</title>
        <authorList>
            <person name="Nunoura T."/>
            <person name="Hirayama H."/>
            <person name="Takami H."/>
            <person name="Oida H."/>
            <person name="Nishi S."/>
            <person name="Shimamura S."/>
            <person name="Suzuki Y."/>
            <person name="Inagaki F."/>
            <person name="Takai K."/>
            <person name="Nealson K.H."/>
            <person name="Horikoshi K."/>
        </authorList>
    </citation>
    <scope>NUCLEOTIDE SEQUENCE</scope>
</reference>
<evidence type="ECO:0000313" key="13">
    <source>
        <dbReference type="EMBL" id="BAL58712.1"/>
    </source>
</evidence>
<comment type="subunit">
    <text evidence="3">Homodimer.</text>
</comment>
<evidence type="ECO:0000256" key="7">
    <source>
        <dbReference type="ARBA" id="ARBA00023125"/>
    </source>
</evidence>
<dbReference type="FunFam" id="1.10.10.10:FF:000189">
    <property type="entry name" value="HTH-type transcriptional regulator MntR"/>
    <property type="match status" value="1"/>
</dbReference>
<keyword evidence="8" id="KW-0010">Activator</keyword>
<dbReference type="GO" id="GO:0046983">
    <property type="term" value="F:protein dimerization activity"/>
    <property type="evidence" value="ECO:0007669"/>
    <property type="project" value="InterPro"/>
</dbReference>
<evidence type="ECO:0000256" key="11">
    <source>
        <dbReference type="ARBA" id="ARBA00032593"/>
    </source>
</evidence>
<dbReference type="InterPro" id="IPR022687">
    <property type="entry name" value="HTH_DTXR"/>
</dbReference>
<accession>H5SRJ5</accession>
<dbReference type="PANTHER" id="PTHR33238">
    <property type="entry name" value="IRON (METAL) DEPENDENT REPRESSOR, DTXR FAMILY"/>
    <property type="match status" value="1"/>
</dbReference>
<evidence type="ECO:0000256" key="3">
    <source>
        <dbReference type="ARBA" id="ARBA00011738"/>
    </source>
</evidence>
<evidence type="ECO:0000256" key="4">
    <source>
        <dbReference type="ARBA" id="ARBA00022490"/>
    </source>
</evidence>
<dbReference type="Gene3D" id="1.10.60.10">
    <property type="entry name" value="Iron dependent repressor, metal binding and dimerisation domain"/>
    <property type="match status" value="1"/>
</dbReference>
<dbReference type="InterPro" id="IPR036390">
    <property type="entry name" value="WH_DNA-bd_sf"/>
</dbReference>
<reference evidence="13" key="2">
    <citation type="journal article" date="2012" name="PLoS ONE">
        <title>A Deeply Branching Thermophilic Bacterium with an Ancient Acetyl-CoA Pathway Dominates a Subsurface Ecosystem.</title>
        <authorList>
            <person name="Takami H."/>
            <person name="Noguchi H."/>
            <person name="Takaki Y."/>
            <person name="Uchiyama I."/>
            <person name="Toyoda A."/>
            <person name="Nishi S."/>
            <person name="Chee G.-J."/>
            <person name="Arai W."/>
            <person name="Nunoura T."/>
            <person name="Itoh T."/>
            <person name="Hattori M."/>
            <person name="Takai K."/>
        </authorList>
    </citation>
    <scope>NUCLEOTIDE SEQUENCE</scope>
</reference>
<organism evidence="13">
    <name type="scientific">Acetithermum autotrophicum</name>
    <dbReference type="NCBI Taxonomy" id="1446466"/>
    <lineage>
        <taxon>Bacteria</taxon>
        <taxon>Candidatus Bipolaricaulota</taxon>
        <taxon>Candidatus Acetithermum</taxon>
    </lineage>
</organism>
<dbReference type="InterPro" id="IPR036421">
    <property type="entry name" value="Fe_dep_repressor_sf"/>
</dbReference>
<dbReference type="PANTHER" id="PTHR33238:SF11">
    <property type="entry name" value="TRANSCRIPTIONAL REGULATOR MNTR"/>
    <property type="match status" value="1"/>
</dbReference>
<comment type="subcellular location">
    <subcellularLocation>
        <location evidence="1">Cytoplasm</location>
    </subcellularLocation>
</comment>
<dbReference type="PROSITE" id="PS50944">
    <property type="entry name" value="HTH_DTXR"/>
    <property type="match status" value="1"/>
</dbReference>
<protein>
    <recommendedName>
        <fullName evidence="11">Manganese transport regulator</fullName>
    </recommendedName>
</protein>
<keyword evidence="6" id="KW-0805">Transcription regulation</keyword>
<dbReference type="InterPro" id="IPR050536">
    <property type="entry name" value="DtxR_MntR_Metal-Reg"/>
</dbReference>
<dbReference type="Pfam" id="PF02742">
    <property type="entry name" value="Fe_dep_repr_C"/>
    <property type="match status" value="1"/>
</dbReference>
<evidence type="ECO:0000256" key="2">
    <source>
        <dbReference type="ARBA" id="ARBA00007871"/>
    </source>
</evidence>
<dbReference type="GO" id="GO:0003677">
    <property type="term" value="F:DNA binding"/>
    <property type="evidence" value="ECO:0007669"/>
    <property type="project" value="UniProtKB-KW"/>
</dbReference>
<dbReference type="SUPFAM" id="SSF47979">
    <property type="entry name" value="Iron-dependent repressor protein, dimerization domain"/>
    <property type="match status" value="1"/>
</dbReference>
<evidence type="ECO:0000256" key="6">
    <source>
        <dbReference type="ARBA" id="ARBA00023015"/>
    </source>
</evidence>
<dbReference type="EMBL" id="AP011801">
    <property type="protein sequence ID" value="BAL58712.1"/>
    <property type="molecule type" value="Genomic_DNA"/>
</dbReference>
<keyword evidence="10" id="KW-0464">Manganese</keyword>
<dbReference type="GO" id="GO:0003700">
    <property type="term" value="F:DNA-binding transcription factor activity"/>
    <property type="evidence" value="ECO:0007669"/>
    <property type="project" value="InterPro"/>
</dbReference>
<keyword evidence="7" id="KW-0238">DNA-binding</keyword>
<evidence type="ECO:0000259" key="12">
    <source>
        <dbReference type="PROSITE" id="PS50944"/>
    </source>
</evidence>
<dbReference type="GO" id="GO:0005737">
    <property type="term" value="C:cytoplasm"/>
    <property type="evidence" value="ECO:0007669"/>
    <property type="project" value="UniProtKB-SubCell"/>
</dbReference>
<dbReference type="InterPro" id="IPR001367">
    <property type="entry name" value="Fe_dep_repressor"/>
</dbReference>
<dbReference type="SMART" id="SM00529">
    <property type="entry name" value="HTH_DTXR"/>
    <property type="match status" value="1"/>
</dbReference>
<evidence type="ECO:0000256" key="10">
    <source>
        <dbReference type="ARBA" id="ARBA00023211"/>
    </source>
</evidence>
<evidence type="ECO:0000256" key="5">
    <source>
        <dbReference type="ARBA" id="ARBA00022491"/>
    </source>
</evidence>
<comment type="similarity">
    <text evidence="2">Belongs to the DtxR/MntR family.</text>
</comment>